<organism evidence="2 3">
    <name type="scientific">Ameiurus melas</name>
    <name type="common">Black bullhead</name>
    <name type="synonym">Silurus melas</name>
    <dbReference type="NCBI Taxonomy" id="219545"/>
    <lineage>
        <taxon>Eukaryota</taxon>
        <taxon>Metazoa</taxon>
        <taxon>Chordata</taxon>
        <taxon>Craniata</taxon>
        <taxon>Vertebrata</taxon>
        <taxon>Euteleostomi</taxon>
        <taxon>Actinopterygii</taxon>
        <taxon>Neopterygii</taxon>
        <taxon>Teleostei</taxon>
        <taxon>Ostariophysi</taxon>
        <taxon>Siluriformes</taxon>
        <taxon>Ictaluridae</taxon>
        <taxon>Ameiurus</taxon>
    </lineage>
</organism>
<gene>
    <name evidence="2" type="ORF">AMELA_G00198430</name>
</gene>
<sequence length="172" mass="19594">MNLFMWIRALCSWMFKVSHSILSKQILKFKVHLNLLSHSEAYSHVACIVECHGEKKANTQNIPETQRQSVQSPVECEWGFSKMNLICSSQQESLLISTISSSPSHPQYHIFTITSLQSRLHHLISTITSPPSRPRHLVPTISSPPSCLHHHTLCKSPLIKFVCSWICIGHRM</sequence>
<keyword evidence="3" id="KW-1185">Reference proteome</keyword>
<keyword evidence="1" id="KW-0732">Signal</keyword>
<comment type="caution">
    <text evidence="2">The sequence shown here is derived from an EMBL/GenBank/DDBJ whole genome shotgun (WGS) entry which is preliminary data.</text>
</comment>
<evidence type="ECO:0000313" key="2">
    <source>
        <dbReference type="EMBL" id="KAF4078367.1"/>
    </source>
</evidence>
<dbReference type="EMBL" id="JAAGNN010000017">
    <property type="protein sequence ID" value="KAF4078367.1"/>
    <property type="molecule type" value="Genomic_DNA"/>
</dbReference>
<dbReference type="AlphaFoldDB" id="A0A7J6A8P3"/>
<name>A0A7J6A8P3_AMEME</name>
<protein>
    <submittedName>
        <fullName evidence="2">Uncharacterized protein</fullName>
    </submittedName>
</protein>
<dbReference type="Proteomes" id="UP000593565">
    <property type="component" value="Unassembled WGS sequence"/>
</dbReference>
<evidence type="ECO:0000256" key="1">
    <source>
        <dbReference type="SAM" id="SignalP"/>
    </source>
</evidence>
<feature type="signal peptide" evidence="1">
    <location>
        <begin position="1"/>
        <end position="20"/>
    </location>
</feature>
<feature type="chain" id="PRO_5029718948" evidence="1">
    <location>
        <begin position="21"/>
        <end position="172"/>
    </location>
</feature>
<accession>A0A7J6A8P3</accession>
<proteinExistence type="predicted"/>
<reference evidence="2 3" key="1">
    <citation type="submission" date="2020-02" db="EMBL/GenBank/DDBJ databases">
        <title>A chromosome-scale genome assembly of the black bullhead catfish (Ameiurus melas).</title>
        <authorList>
            <person name="Wen M."/>
            <person name="Zham M."/>
            <person name="Cabau C."/>
            <person name="Klopp C."/>
            <person name="Donnadieu C."/>
            <person name="Roques C."/>
            <person name="Bouchez O."/>
            <person name="Lampietro C."/>
            <person name="Jouanno E."/>
            <person name="Herpin A."/>
            <person name="Louis A."/>
            <person name="Berthelot C."/>
            <person name="Parey E."/>
            <person name="Roest-Crollius H."/>
            <person name="Braasch I."/>
            <person name="Postlethwait J."/>
            <person name="Robinson-Rechavi M."/>
            <person name="Echchiki A."/>
            <person name="Begum T."/>
            <person name="Montfort J."/>
            <person name="Schartl M."/>
            <person name="Bobe J."/>
            <person name="Guiguen Y."/>
        </authorList>
    </citation>
    <scope>NUCLEOTIDE SEQUENCE [LARGE SCALE GENOMIC DNA]</scope>
    <source>
        <strain evidence="2">M_S1</strain>
        <tissue evidence="2">Blood</tissue>
    </source>
</reference>
<evidence type="ECO:0000313" key="3">
    <source>
        <dbReference type="Proteomes" id="UP000593565"/>
    </source>
</evidence>